<reference evidence="2 3" key="1">
    <citation type="submission" date="2022-05" db="EMBL/GenBank/DDBJ databases">
        <title>Chromosome-level reference genomes for two strains of Caenorhabditis briggsae: an improved platform for comparative genomics.</title>
        <authorList>
            <person name="Stevens L."/>
            <person name="Andersen E.C."/>
        </authorList>
    </citation>
    <scope>NUCLEOTIDE SEQUENCE [LARGE SCALE GENOMIC DNA]</scope>
    <source>
        <strain evidence="2">QX1410_ONT</strain>
        <tissue evidence="2">Whole-organism</tissue>
    </source>
</reference>
<evidence type="ECO:0000313" key="2">
    <source>
        <dbReference type="EMBL" id="ULU07832.1"/>
    </source>
</evidence>
<evidence type="ECO:0000259" key="1">
    <source>
        <dbReference type="Pfam" id="PF06852"/>
    </source>
</evidence>
<gene>
    <name evidence="2" type="ORF">L3Y34_019097</name>
</gene>
<dbReference type="PANTHER" id="PTHR21471:SF48">
    <property type="entry name" value="DUF1248 DOMAIN-CONTAINING PROTEIN"/>
    <property type="match status" value="1"/>
</dbReference>
<dbReference type="Proteomes" id="UP000827892">
    <property type="component" value="Chromosome II"/>
</dbReference>
<dbReference type="InterPro" id="IPR016181">
    <property type="entry name" value="Acyl_CoA_acyltransferase"/>
</dbReference>
<dbReference type="Gene3D" id="3.40.630.90">
    <property type="match status" value="1"/>
</dbReference>
<protein>
    <recommendedName>
        <fullName evidence="1">DUF1248 domain-containing protein</fullName>
    </recommendedName>
</protein>
<feature type="domain" description="DUF1248" evidence="1">
    <location>
        <begin position="32"/>
        <end position="216"/>
    </location>
</feature>
<dbReference type="AlphaFoldDB" id="A0AAE9DP31"/>
<dbReference type="SUPFAM" id="SSF55729">
    <property type="entry name" value="Acyl-CoA N-acyltransferases (Nat)"/>
    <property type="match status" value="1"/>
</dbReference>
<name>A0AAE9DP31_CAEBR</name>
<dbReference type="InterPro" id="IPR009658">
    <property type="entry name" value="DUF1248"/>
</dbReference>
<proteinExistence type="predicted"/>
<accession>A0AAE9DP31</accession>
<sequence length="352" mass="40537">MFLGVRNAFIRSSHRLLSSSKKPRGAPPPKPDVDIYTNPTGTYLDTFMKYHGNDRSVFKKEDIVQWINSFDEYTFKLTCLKGTDKAIGVSHFCTFYPIEGSGNLEPIVFTGFGWTHPEHRQMQYLKLQHDICYEVIPSEKINVISHINEPARKFWQLMIGLKENEGIGHKTADVQYKSVYDSKNLVVPSDLDTKGITVKSAKDVPAKEIIEYDQTIHPYHREKYIISHMYDRDGFGKVAYDEDGKVIGIGQAIIYNNKKDCNLGPIYADEPRVAQAMFKEMLQDIKDSGKFVSQFEIRSTQKSVNSFHWMDAFLQCEPNRSHVYNLVYKHWAPKNVGFDKVYCPTHAQLFIV</sequence>
<dbReference type="PANTHER" id="PTHR21471">
    <property type="entry name" value="GNAT FAMILY ACETYLTRANSFERASE-RELATED"/>
    <property type="match status" value="1"/>
</dbReference>
<dbReference type="EMBL" id="CP090892">
    <property type="protein sequence ID" value="ULU07832.1"/>
    <property type="molecule type" value="Genomic_DNA"/>
</dbReference>
<dbReference type="Pfam" id="PF06852">
    <property type="entry name" value="DUF1248"/>
    <property type="match status" value="1"/>
</dbReference>
<evidence type="ECO:0000313" key="3">
    <source>
        <dbReference type="Proteomes" id="UP000827892"/>
    </source>
</evidence>
<organism evidence="2 3">
    <name type="scientific">Caenorhabditis briggsae</name>
    <dbReference type="NCBI Taxonomy" id="6238"/>
    <lineage>
        <taxon>Eukaryota</taxon>
        <taxon>Metazoa</taxon>
        <taxon>Ecdysozoa</taxon>
        <taxon>Nematoda</taxon>
        <taxon>Chromadorea</taxon>
        <taxon>Rhabditida</taxon>
        <taxon>Rhabditina</taxon>
        <taxon>Rhabditomorpha</taxon>
        <taxon>Rhabditoidea</taxon>
        <taxon>Rhabditidae</taxon>
        <taxon>Peloderinae</taxon>
        <taxon>Caenorhabditis</taxon>
    </lineage>
</organism>